<accession>A0A251URH7</accession>
<evidence type="ECO:0000313" key="2">
    <source>
        <dbReference type="Proteomes" id="UP000215914"/>
    </source>
</evidence>
<dbReference type="AlphaFoldDB" id="A0A251URH7"/>
<keyword evidence="2" id="KW-1185">Reference proteome</keyword>
<evidence type="ECO:0000313" key="1">
    <source>
        <dbReference type="EMBL" id="OTG25352.1"/>
    </source>
</evidence>
<name>A0A251URH7_HELAN</name>
<proteinExistence type="predicted"/>
<sequence>MFTFMIFGCKIHDASDPFHSAPTFRLLTEQTKVVRFVIWTCYLGVLEWSWVETLGYMLVDYENLF</sequence>
<dbReference type="EMBL" id="CM007894">
    <property type="protein sequence ID" value="OTG25352.1"/>
    <property type="molecule type" value="Genomic_DNA"/>
</dbReference>
<reference evidence="2" key="1">
    <citation type="journal article" date="2017" name="Nature">
        <title>The sunflower genome provides insights into oil metabolism, flowering and Asterid evolution.</title>
        <authorList>
            <person name="Badouin H."/>
            <person name="Gouzy J."/>
            <person name="Grassa C.J."/>
            <person name="Murat F."/>
            <person name="Staton S.E."/>
            <person name="Cottret L."/>
            <person name="Lelandais-Briere C."/>
            <person name="Owens G.L."/>
            <person name="Carrere S."/>
            <person name="Mayjonade B."/>
            <person name="Legrand L."/>
            <person name="Gill N."/>
            <person name="Kane N.C."/>
            <person name="Bowers J.E."/>
            <person name="Hubner S."/>
            <person name="Bellec A."/>
            <person name="Berard A."/>
            <person name="Berges H."/>
            <person name="Blanchet N."/>
            <person name="Boniface M.C."/>
            <person name="Brunel D."/>
            <person name="Catrice O."/>
            <person name="Chaidir N."/>
            <person name="Claudel C."/>
            <person name="Donnadieu C."/>
            <person name="Faraut T."/>
            <person name="Fievet G."/>
            <person name="Helmstetter N."/>
            <person name="King M."/>
            <person name="Knapp S.J."/>
            <person name="Lai Z."/>
            <person name="Le Paslier M.C."/>
            <person name="Lippi Y."/>
            <person name="Lorenzon L."/>
            <person name="Mandel J.R."/>
            <person name="Marage G."/>
            <person name="Marchand G."/>
            <person name="Marquand E."/>
            <person name="Bret-Mestries E."/>
            <person name="Morien E."/>
            <person name="Nambeesan S."/>
            <person name="Nguyen T."/>
            <person name="Pegot-Espagnet P."/>
            <person name="Pouilly N."/>
            <person name="Raftis F."/>
            <person name="Sallet E."/>
            <person name="Schiex T."/>
            <person name="Thomas J."/>
            <person name="Vandecasteele C."/>
            <person name="Vares D."/>
            <person name="Vear F."/>
            <person name="Vautrin S."/>
            <person name="Crespi M."/>
            <person name="Mangin B."/>
            <person name="Burke J.M."/>
            <person name="Salse J."/>
            <person name="Munos S."/>
            <person name="Vincourt P."/>
            <person name="Rieseberg L.H."/>
            <person name="Langlade N.B."/>
        </authorList>
    </citation>
    <scope>NUCLEOTIDE SEQUENCE [LARGE SCALE GENOMIC DNA]</scope>
    <source>
        <strain evidence="2">cv. SF193</strain>
    </source>
</reference>
<protein>
    <submittedName>
        <fullName evidence="1">Uncharacterized protein</fullName>
    </submittedName>
</protein>
<dbReference type="InParanoid" id="A0A251URH7"/>
<dbReference type="Proteomes" id="UP000215914">
    <property type="component" value="Chromosome 5"/>
</dbReference>
<organism evidence="1 2">
    <name type="scientific">Helianthus annuus</name>
    <name type="common">Common sunflower</name>
    <dbReference type="NCBI Taxonomy" id="4232"/>
    <lineage>
        <taxon>Eukaryota</taxon>
        <taxon>Viridiplantae</taxon>
        <taxon>Streptophyta</taxon>
        <taxon>Embryophyta</taxon>
        <taxon>Tracheophyta</taxon>
        <taxon>Spermatophyta</taxon>
        <taxon>Magnoliopsida</taxon>
        <taxon>eudicotyledons</taxon>
        <taxon>Gunneridae</taxon>
        <taxon>Pentapetalae</taxon>
        <taxon>asterids</taxon>
        <taxon>campanulids</taxon>
        <taxon>Asterales</taxon>
        <taxon>Asteraceae</taxon>
        <taxon>Asteroideae</taxon>
        <taxon>Heliantheae alliance</taxon>
        <taxon>Heliantheae</taxon>
        <taxon>Helianthus</taxon>
    </lineage>
</organism>
<gene>
    <name evidence="1" type="ORF">HannXRQ_Chr05g0146711</name>
</gene>